<evidence type="ECO:0000313" key="8">
    <source>
        <dbReference type="Proteomes" id="UP000035009"/>
    </source>
</evidence>
<keyword evidence="3 5" id="KW-0238">DNA-binding</keyword>
<evidence type="ECO:0000256" key="2">
    <source>
        <dbReference type="ARBA" id="ARBA00023015"/>
    </source>
</evidence>
<dbReference type="PANTHER" id="PTHR47506:SF6">
    <property type="entry name" value="HTH-TYPE TRANSCRIPTIONAL REPRESSOR NEMR"/>
    <property type="match status" value="1"/>
</dbReference>
<dbReference type="PRINTS" id="PR00455">
    <property type="entry name" value="HTHTETR"/>
</dbReference>
<dbReference type="PROSITE" id="PS50977">
    <property type="entry name" value="HTH_TETR_2"/>
    <property type="match status" value="1"/>
</dbReference>
<comment type="caution">
    <text evidence="7">The sequence shown here is derived from an EMBL/GenBank/DDBJ whole genome shotgun (WGS) entry which is preliminary data.</text>
</comment>
<feature type="domain" description="HTH tetR-type" evidence="6">
    <location>
        <begin position="9"/>
        <end position="69"/>
    </location>
</feature>
<dbReference type="Pfam" id="PF13977">
    <property type="entry name" value="TetR_C_6"/>
    <property type="match status" value="1"/>
</dbReference>
<name>M3TJV2_GORML</name>
<evidence type="ECO:0000256" key="4">
    <source>
        <dbReference type="ARBA" id="ARBA00023163"/>
    </source>
</evidence>
<protein>
    <submittedName>
        <fullName evidence="7">Putative TetR family transcriptional regulator</fullName>
    </submittedName>
</protein>
<feature type="DNA-binding region" description="H-T-H motif" evidence="5">
    <location>
        <begin position="32"/>
        <end position="51"/>
    </location>
</feature>
<sequence length="203" mass="22036">MAKGEQTRARTVARFLEAGAEVFAERGFHAATMAEICSRAGLSRGAFYSNFDGKESLFLALFEQHAAAQLDAVASAFENAPDLAGAIAAAVHAAVADAEAERRWFLISTEFTIYAARNSDAARLLNEHDARVRRRLATTIARFTSGDDSAEPTDDDLATARFTIALYEGAHLGALVDNNTDQARLTLLEFLPMAIQRSHTDQE</sequence>
<dbReference type="SUPFAM" id="SSF46689">
    <property type="entry name" value="Homeodomain-like"/>
    <property type="match status" value="1"/>
</dbReference>
<dbReference type="Gene3D" id="1.10.357.10">
    <property type="entry name" value="Tetracycline Repressor, domain 2"/>
    <property type="match status" value="1"/>
</dbReference>
<dbReference type="InterPro" id="IPR039538">
    <property type="entry name" value="BetI_C"/>
</dbReference>
<accession>M3TJV2</accession>
<keyword evidence="1" id="KW-0678">Repressor</keyword>
<dbReference type="InterPro" id="IPR036271">
    <property type="entry name" value="Tet_transcr_reg_TetR-rel_C_sf"/>
</dbReference>
<reference evidence="7 8" key="1">
    <citation type="submission" date="2013-02" db="EMBL/GenBank/DDBJ databases">
        <title>Whole genome shotgun sequence of Gordonia malaquae NBRC 108250.</title>
        <authorList>
            <person name="Yoshida I."/>
            <person name="Hosoyama A."/>
            <person name="Tsuchikane K."/>
            <person name="Ando Y."/>
            <person name="Baba S."/>
            <person name="Ohji S."/>
            <person name="Hamada M."/>
            <person name="Tamura T."/>
            <person name="Yamazoe A."/>
            <person name="Yamazaki S."/>
            <person name="Fujita N."/>
        </authorList>
    </citation>
    <scope>NUCLEOTIDE SEQUENCE [LARGE SCALE GENOMIC DNA]</scope>
    <source>
        <strain evidence="7 8">NBRC 108250</strain>
    </source>
</reference>
<dbReference type="EMBL" id="BAOP01000044">
    <property type="protein sequence ID" value="GAC81756.1"/>
    <property type="molecule type" value="Genomic_DNA"/>
</dbReference>
<dbReference type="AlphaFoldDB" id="M3TJV2"/>
<evidence type="ECO:0000259" key="6">
    <source>
        <dbReference type="PROSITE" id="PS50977"/>
    </source>
</evidence>
<evidence type="ECO:0000256" key="3">
    <source>
        <dbReference type="ARBA" id="ARBA00023125"/>
    </source>
</evidence>
<dbReference type="Gene3D" id="1.10.10.60">
    <property type="entry name" value="Homeodomain-like"/>
    <property type="match status" value="1"/>
</dbReference>
<proteinExistence type="predicted"/>
<dbReference type="eggNOG" id="COG1309">
    <property type="taxonomic scope" value="Bacteria"/>
</dbReference>
<gene>
    <name evidence="7" type="ORF">GM1_044_00040</name>
</gene>
<keyword evidence="4" id="KW-0804">Transcription</keyword>
<evidence type="ECO:0000256" key="1">
    <source>
        <dbReference type="ARBA" id="ARBA00022491"/>
    </source>
</evidence>
<dbReference type="PANTHER" id="PTHR47506">
    <property type="entry name" value="TRANSCRIPTIONAL REGULATORY PROTEIN"/>
    <property type="match status" value="1"/>
</dbReference>
<dbReference type="InterPro" id="IPR009057">
    <property type="entry name" value="Homeodomain-like_sf"/>
</dbReference>
<organism evidence="7 8">
    <name type="scientific">Gordonia malaquae NBRC 108250</name>
    <dbReference type="NCBI Taxonomy" id="1223542"/>
    <lineage>
        <taxon>Bacteria</taxon>
        <taxon>Bacillati</taxon>
        <taxon>Actinomycetota</taxon>
        <taxon>Actinomycetes</taxon>
        <taxon>Mycobacteriales</taxon>
        <taxon>Gordoniaceae</taxon>
        <taxon>Gordonia</taxon>
    </lineage>
</organism>
<keyword evidence="2" id="KW-0805">Transcription regulation</keyword>
<evidence type="ECO:0000256" key="5">
    <source>
        <dbReference type="PROSITE-ProRule" id="PRU00335"/>
    </source>
</evidence>
<dbReference type="Proteomes" id="UP000035009">
    <property type="component" value="Unassembled WGS sequence"/>
</dbReference>
<dbReference type="RefSeq" id="WP_008381762.1">
    <property type="nucleotide sequence ID" value="NZ_BAOP01000044.1"/>
</dbReference>
<dbReference type="SUPFAM" id="SSF48498">
    <property type="entry name" value="Tetracyclin repressor-like, C-terminal domain"/>
    <property type="match status" value="1"/>
</dbReference>
<dbReference type="InterPro" id="IPR001647">
    <property type="entry name" value="HTH_TetR"/>
</dbReference>
<evidence type="ECO:0000313" key="7">
    <source>
        <dbReference type="EMBL" id="GAC81756.1"/>
    </source>
</evidence>
<dbReference type="OrthoDB" id="7252896at2"/>
<keyword evidence="8" id="KW-1185">Reference proteome</keyword>
<dbReference type="Pfam" id="PF00440">
    <property type="entry name" value="TetR_N"/>
    <property type="match status" value="1"/>
</dbReference>
<dbReference type="STRING" id="410332.SAMN04488550_2565"/>
<dbReference type="GO" id="GO:0003677">
    <property type="term" value="F:DNA binding"/>
    <property type="evidence" value="ECO:0007669"/>
    <property type="project" value="UniProtKB-UniRule"/>
</dbReference>